<accession>A0ABX8SNN8</accession>
<dbReference type="Proteomes" id="UP000824504">
    <property type="component" value="Chromosome"/>
</dbReference>
<evidence type="ECO:0000313" key="7">
    <source>
        <dbReference type="Proteomes" id="UP000824504"/>
    </source>
</evidence>
<keyword evidence="3" id="KW-0804">Transcription</keyword>
<dbReference type="PANTHER" id="PTHR30055:SF239">
    <property type="entry name" value="TRANSCRIPTIONAL REGULATORY PROTEIN"/>
    <property type="match status" value="1"/>
</dbReference>
<dbReference type="InterPro" id="IPR001647">
    <property type="entry name" value="HTH_TetR"/>
</dbReference>
<keyword evidence="2 4" id="KW-0238">DNA-binding</keyword>
<evidence type="ECO:0000313" key="6">
    <source>
        <dbReference type="EMBL" id="QXT64020.1"/>
    </source>
</evidence>
<dbReference type="InterPro" id="IPR050109">
    <property type="entry name" value="HTH-type_TetR-like_transc_reg"/>
</dbReference>
<evidence type="ECO:0000259" key="5">
    <source>
        <dbReference type="PROSITE" id="PS50977"/>
    </source>
</evidence>
<dbReference type="InterPro" id="IPR025996">
    <property type="entry name" value="MT1864/Rv1816-like_C"/>
</dbReference>
<dbReference type="Pfam" id="PF13305">
    <property type="entry name" value="TetR_C_33"/>
    <property type="match status" value="1"/>
</dbReference>
<evidence type="ECO:0000256" key="3">
    <source>
        <dbReference type="ARBA" id="ARBA00023163"/>
    </source>
</evidence>
<evidence type="ECO:0000256" key="1">
    <source>
        <dbReference type="ARBA" id="ARBA00023015"/>
    </source>
</evidence>
<evidence type="ECO:0000256" key="4">
    <source>
        <dbReference type="PROSITE-ProRule" id="PRU00335"/>
    </source>
</evidence>
<name>A0ABX8SNN8_9ACTN</name>
<keyword evidence="7" id="KW-1185">Reference proteome</keyword>
<feature type="domain" description="HTH tetR-type" evidence="5">
    <location>
        <begin position="5"/>
        <end position="65"/>
    </location>
</feature>
<dbReference type="EMBL" id="CP079216">
    <property type="protein sequence ID" value="QXT64020.1"/>
    <property type="molecule type" value="Genomic_DNA"/>
</dbReference>
<dbReference type="PROSITE" id="PS50977">
    <property type="entry name" value="HTH_TETR_2"/>
    <property type="match status" value="1"/>
</dbReference>
<dbReference type="Pfam" id="PF00440">
    <property type="entry name" value="TetR_N"/>
    <property type="match status" value="1"/>
</dbReference>
<sequence>MPRANLTPDLVVAAAADLADRDGYDQVTISAVARDLGVRPASLYGHVRDLAALLSGIHRLALTEMGDAVAAEVAGRSGREALAGLAAAHRDYAARRPGAWAALQRPADDATAASPEAARVASLIAAVIRGYRLPESDTVHAVRLVGATISGFVALTDARSFAHRSESVDASWLHAVDALDRSLTSWPQEGPLA</sequence>
<feature type="DNA-binding region" description="H-T-H motif" evidence="4">
    <location>
        <begin position="28"/>
        <end position="47"/>
    </location>
</feature>
<protein>
    <submittedName>
        <fullName evidence="6">WHG domain-containing protein</fullName>
    </submittedName>
</protein>
<proteinExistence type="predicted"/>
<keyword evidence="1" id="KW-0805">Transcription regulation</keyword>
<gene>
    <name evidence="6" type="ORF">KDB89_06085</name>
</gene>
<organism evidence="6 7">
    <name type="scientific">Tessaracoccus palaemonis</name>
    <dbReference type="NCBI Taxonomy" id="2829499"/>
    <lineage>
        <taxon>Bacteria</taxon>
        <taxon>Bacillati</taxon>
        <taxon>Actinomycetota</taxon>
        <taxon>Actinomycetes</taxon>
        <taxon>Propionibacteriales</taxon>
        <taxon>Propionibacteriaceae</taxon>
        <taxon>Tessaracoccus</taxon>
    </lineage>
</organism>
<dbReference type="PANTHER" id="PTHR30055">
    <property type="entry name" value="HTH-TYPE TRANSCRIPTIONAL REGULATOR RUTR"/>
    <property type="match status" value="1"/>
</dbReference>
<evidence type="ECO:0000256" key="2">
    <source>
        <dbReference type="ARBA" id="ARBA00023125"/>
    </source>
</evidence>
<reference evidence="6 7" key="1">
    <citation type="submission" date="2021-07" db="EMBL/GenBank/DDBJ databases">
        <title>complete genome sequencing of Tessaracoccus sp.J1M15.</title>
        <authorList>
            <person name="Bae J.-W."/>
            <person name="Kim D.-y."/>
        </authorList>
    </citation>
    <scope>NUCLEOTIDE SEQUENCE [LARGE SCALE GENOMIC DNA]</scope>
    <source>
        <strain evidence="6 7">J1M15</strain>
    </source>
</reference>
<dbReference type="RefSeq" id="WP_219083944.1">
    <property type="nucleotide sequence ID" value="NZ_CP079216.1"/>
</dbReference>